<evidence type="ECO:0000313" key="2">
    <source>
        <dbReference type="Proteomes" id="UP000887013"/>
    </source>
</evidence>
<gene>
    <name evidence="1" type="ORF">NPIL_52591</name>
</gene>
<comment type="caution">
    <text evidence="1">The sequence shown here is derived from an EMBL/GenBank/DDBJ whole genome shotgun (WGS) entry which is preliminary data.</text>
</comment>
<keyword evidence="2" id="KW-1185">Reference proteome</keyword>
<accession>A0A8X6PXQ6</accession>
<organism evidence="1 2">
    <name type="scientific">Nephila pilipes</name>
    <name type="common">Giant wood spider</name>
    <name type="synonym">Nephila maculata</name>
    <dbReference type="NCBI Taxonomy" id="299642"/>
    <lineage>
        <taxon>Eukaryota</taxon>
        <taxon>Metazoa</taxon>
        <taxon>Ecdysozoa</taxon>
        <taxon>Arthropoda</taxon>
        <taxon>Chelicerata</taxon>
        <taxon>Arachnida</taxon>
        <taxon>Araneae</taxon>
        <taxon>Araneomorphae</taxon>
        <taxon>Entelegynae</taxon>
        <taxon>Araneoidea</taxon>
        <taxon>Nephilidae</taxon>
        <taxon>Nephila</taxon>
    </lineage>
</organism>
<name>A0A8X6PXQ6_NEPPI</name>
<protein>
    <submittedName>
        <fullName evidence="1">Uncharacterized protein</fullName>
    </submittedName>
</protein>
<proteinExistence type="predicted"/>
<sequence length="100" mass="11856">MRLGLVKRIYRSDWCLLLKVFKISSLDVNTPLPRNTHAAKLEISHRNLFQILCDSTLNDRNSFETVTFQPSLELWEQEKVSWAHIEAVRWLRLSFNPYPI</sequence>
<dbReference type="AlphaFoldDB" id="A0A8X6PXQ6"/>
<dbReference type="EMBL" id="BMAW01075159">
    <property type="protein sequence ID" value="GFT95401.1"/>
    <property type="molecule type" value="Genomic_DNA"/>
</dbReference>
<reference evidence="1" key="1">
    <citation type="submission" date="2020-08" db="EMBL/GenBank/DDBJ databases">
        <title>Multicomponent nature underlies the extraordinary mechanical properties of spider dragline silk.</title>
        <authorList>
            <person name="Kono N."/>
            <person name="Nakamura H."/>
            <person name="Mori M."/>
            <person name="Yoshida Y."/>
            <person name="Ohtoshi R."/>
            <person name="Malay A.D."/>
            <person name="Moran D.A.P."/>
            <person name="Tomita M."/>
            <person name="Numata K."/>
            <person name="Arakawa K."/>
        </authorList>
    </citation>
    <scope>NUCLEOTIDE SEQUENCE</scope>
</reference>
<evidence type="ECO:0000313" key="1">
    <source>
        <dbReference type="EMBL" id="GFT95401.1"/>
    </source>
</evidence>
<dbReference type="Proteomes" id="UP000887013">
    <property type="component" value="Unassembled WGS sequence"/>
</dbReference>